<sequence length="92" mass="10027">MSPSAKSRCCEIDTGDNQRTHRIREKAIGRARNLRRCLRTAIILLWRVIVLVELLFVGLKLLSGIVSASSDAMVLPEASIATALAAEHDLGS</sequence>
<feature type="transmembrane region" description="Helical" evidence="1">
    <location>
        <begin position="44"/>
        <end position="66"/>
    </location>
</feature>
<keyword evidence="1" id="KW-0472">Membrane</keyword>
<gene>
    <name evidence="2" type="ORF">NDU88_005435</name>
</gene>
<dbReference type="EMBL" id="JANPWB010000001">
    <property type="protein sequence ID" value="KAJ1217848.1"/>
    <property type="molecule type" value="Genomic_DNA"/>
</dbReference>
<accession>A0AAV7WUP7</accession>
<organism evidence="2 3">
    <name type="scientific">Pleurodeles waltl</name>
    <name type="common">Iberian ribbed newt</name>
    <dbReference type="NCBI Taxonomy" id="8319"/>
    <lineage>
        <taxon>Eukaryota</taxon>
        <taxon>Metazoa</taxon>
        <taxon>Chordata</taxon>
        <taxon>Craniata</taxon>
        <taxon>Vertebrata</taxon>
        <taxon>Euteleostomi</taxon>
        <taxon>Amphibia</taxon>
        <taxon>Batrachia</taxon>
        <taxon>Caudata</taxon>
        <taxon>Salamandroidea</taxon>
        <taxon>Salamandridae</taxon>
        <taxon>Pleurodelinae</taxon>
        <taxon>Pleurodeles</taxon>
    </lineage>
</organism>
<comment type="caution">
    <text evidence="2">The sequence shown here is derived from an EMBL/GenBank/DDBJ whole genome shotgun (WGS) entry which is preliminary data.</text>
</comment>
<dbReference type="AlphaFoldDB" id="A0AAV7WUP7"/>
<reference evidence="2" key="1">
    <citation type="journal article" date="2022" name="bioRxiv">
        <title>Sequencing and chromosome-scale assembly of the giantPleurodeles waltlgenome.</title>
        <authorList>
            <person name="Brown T."/>
            <person name="Elewa A."/>
            <person name="Iarovenko S."/>
            <person name="Subramanian E."/>
            <person name="Araus A.J."/>
            <person name="Petzold A."/>
            <person name="Susuki M."/>
            <person name="Suzuki K.-i.T."/>
            <person name="Hayashi T."/>
            <person name="Toyoda A."/>
            <person name="Oliveira C."/>
            <person name="Osipova E."/>
            <person name="Leigh N.D."/>
            <person name="Simon A."/>
            <person name="Yun M.H."/>
        </authorList>
    </citation>
    <scope>NUCLEOTIDE SEQUENCE</scope>
    <source>
        <strain evidence="2">20211129_DDA</strain>
        <tissue evidence="2">Liver</tissue>
    </source>
</reference>
<evidence type="ECO:0000256" key="1">
    <source>
        <dbReference type="SAM" id="Phobius"/>
    </source>
</evidence>
<keyword evidence="3" id="KW-1185">Reference proteome</keyword>
<proteinExistence type="predicted"/>
<dbReference type="Proteomes" id="UP001066276">
    <property type="component" value="Chromosome 1_1"/>
</dbReference>
<keyword evidence="1" id="KW-0812">Transmembrane</keyword>
<evidence type="ECO:0000313" key="3">
    <source>
        <dbReference type="Proteomes" id="UP001066276"/>
    </source>
</evidence>
<name>A0AAV7WUP7_PLEWA</name>
<keyword evidence="1" id="KW-1133">Transmembrane helix</keyword>
<protein>
    <submittedName>
        <fullName evidence="2">Uncharacterized protein</fullName>
    </submittedName>
</protein>
<evidence type="ECO:0000313" key="2">
    <source>
        <dbReference type="EMBL" id="KAJ1217848.1"/>
    </source>
</evidence>